<name>A0A061GYH7_THECC</name>
<dbReference type="Gramene" id="EOY32164">
    <property type="protein sequence ID" value="EOY32164"/>
    <property type="gene ID" value="TCM_039739"/>
</dbReference>
<dbReference type="InterPro" id="IPR004332">
    <property type="entry name" value="Transposase_MuDR"/>
</dbReference>
<dbReference type="HOGENOM" id="CLU_1443418_0_0_1"/>
<dbReference type="EMBL" id="CM001887">
    <property type="protein sequence ID" value="EOY32164.1"/>
    <property type="molecule type" value="Genomic_DNA"/>
</dbReference>
<gene>
    <name evidence="2" type="ORF">TCM_039739</name>
</gene>
<dbReference type="Proteomes" id="UP000026915">
    <property type="component" value="Chromosome 9"/>
</dbReference>
<protein>
    <recommendedName>
        <fullName evidence="1">Transposase MuDR plant domain-containing protein</fullName>
    </recommendedName>
</protein>
<evidence type="ECO:0000259" key="1">
    <source>
        <dbReference type="Pfam" id="PF03108"/>
    </source>
</evidence>
<accession>A0A061GYH7</accession>
<keyword evidence="3" id="KW-1185">Reference proteome</keyword>
<reference evidence="2 3" key="1">
    <citation type="journal article" date="2013" name="Genome Biol.">
        <title>The genome sequence of the most widely cultivated cacao type and its use to identify candidate genes regulating pod color.</title>
        <authorList>
            <person name="Motamayor J.C."/>
            <person name="Mockaitis K."/>
            <person name="Schmutz J."/>
            <person name="Haiminen N."/>
            <person name="Iii D.L."/>
            <person name="Cornejo O."/>
            <person name="Findley S.D."/>
            <person name="Zheng P."/>
            <person name="Utro F."/>
            <person name="Royaert S."/>
            <person name="Saski C."/>
            <person name="Jenkins J."/>
            <person name="Podicheti R."/>
            <person name="Zhao M."/>
            <person name="Scheffler B.E."/>
            <person name="Stack J.C."/>
            <person name="Feltus F.A."/>
            <person name="Mustiga G.M."/>
            <person name="Amores F."/>
            <person name="Phillips W."/>
            <person name="Marelli J.P."/>
            <person name="May G.D."/>
            <person name="Shapiro H."/>
            <person name="Ma J."/>
            <person name="Bustamante C.D."/>
            <person name="Schnell R.J."/>
            <person name="Main D."/>
            <person name="Gilbert D."/>
            <person name="Parida L."/>
            <person name="Kuhn D.N."/>
        </authorList>
    </citation>
    <scope>NUCLEOTIDE SEQUENCE [LARGE SCALE GENOMIC DNA]</scope>
    <source>
        <strain evidence="3">cv. Matina 1-6</strain>
    </source>
</reference>
<dbReference type="Pfam" id="PF03108">
    <property type="entry name" value="DBD_Tnp_Mut"/>
    <property type="match status" value="1"/>
</dbReference>
<evidence type="ECO:0000313" key="3">
    <source>
        <dbReference type="Proteomes" id="UP000026915"/>
    </source>
</evidence>
<dbReference type="AlphaFoldDB" id="A0A061GYH7"/>
<proteinExistence type="predicted"/>
<evidence type="ECO:0000313" key="2">
    <source>
        <dbReference type="EMBL" id="EOY32164.1"/>
    </source>
</evidence>
<sequence length="193" mass="22189">MQLLPANAIGPLLFSKDTMTTVNDDDAFDQMNDDYVEDDTTYWNDDNYVGRHDDCLEEDRGLDNDIPNCNYSDGSTKHAITVFLEDVQYDDLFTTTPSAMTTGFVRPMTISKKGSSDDCLYRGKVFPFKVELKRALNMLALKEHFEIRVKKSSHTHFEVACKDKACKFAVRATKLPDKDIWQVRTFHKVLMYC</sequence>
<dbReference type="InParanoid" id="A0A061GYH7"/>
<organism evidence="2 3">
    <name type="scientific">Theobroma cacao</name>
    <name type="common">Cacao</name>
    <name type="synonym">Cocoa</name>
    <dbReference type="NCBI Taxonomy" id="3641"/>
    <lineage>
        <taxon>Eukaryota</taxon>
        <taxon>Viridiplantae</taxon>
        <taxon>Streptophyta</taxon>
        <taxon>Embryophyta</taxon>
        <taxon>Tracheophyta</taxon>
        <taxon>Spermatophyta</taxon>
        <taxon>Magnoliopsida</taxon>
        <taxon>eudicotyledons</taxon>
        <taxon>Gunneridae</taxon>
        <taxon>Pentapetalae</taxon>
        <taxon>rosids</taxon>
        <taxon>malvids</taxon>
        <taxon>Malvales</taxon>
        <taxon>Malvaceae</taxon>
        <taxon>Byttnerioideae</taxon>
        <taxon>Theobroma</taxon>
    </lineage>
</organism>
<feature type="domain" description="Transposase MuDR plant" evidence="1">
    <location>
        <begin position="119"/>
        <end position="182"/>
    </location>
</feature>